<sequence>MFQIFGKPRNITEVIRNRKISWLELFYDLIFAVVIGRITDGVVEHFSIQSLINSFIIFGWFFWSWHETSGYFDNHGNDSVLNIGIINIQMILTGIAAIYIPEAIEGHFRYLIIALLPIELMLIFVWYAISYFDAAHGPASKIWSRTYMGAFIFLLTSALVREPVQYILIIVALIINYSAVFFANSALKHEYTTIKMPYVLKDSLIERYGLMTMIALGEMISGLYAKLNNIVPLRLFDFIMGVVLADLIGAVYYQVIGELHIQMHSSVQVMGVRWLFLLDIYLIILNAVFLQLLLAENSRLIKVAFIIVLFASLFMMWVIQRITAQKVADHRAGLGFFTVEFLILIVTIILPTPVMLGLVNLVLLVINIRYRRKINQVLNKP</sequence>
<comment type="caution">
    <text evidence="2">The sequence shown here is derived from an EMBL/GenBank/DDBJ whole genome shotgun (WGS) entry which is preliminary data.</text>
</comment>
<evidence type="ECO:0000256" key="1">
    <source>
        <dbReference type="SAM" id="Phobius"/>
    </source>
</evidence>
<feature type="transmembrane region" description="Helical" evidence="1">
    <location>
        <begin position="45"/>
        <end position="63"/>
    </location>
</feature>
<reference evidence="2 3" key="1">
    <citation type="journal article" date="2015" name="Genome Announc.">
        <title>Expanding the biotechnology potential of lactobacilli through comparative genomics of 213 strains and associated genera.</title>
        <authorList>
            <person name="Sun Z."/>
            <person name="Harris H.M."/>
            <person name="McCann A."/>
            <person name="Guo C."/>
            <person name="Argimon S."/>
            <person name="Zhang W."/>
            <person name="Yang X."/>
            <person name="Jeffery I.B."/>
            <person name="Cooney J.C."/>
            <person name="Kagawa T.F."/>
            <person name="Liu W."/>
            <person name="Song Y."/>
            <person name="Salvetti E."/>
            <person name="Wrobel A."/>
            <person name="Rasinkangas P."/>
            <person name="Parkhill J."/>
            <person name="Rea M.C."/>
            <person name="O'Sullivan O."/>
            <person name="Ritari J."/>
            <person name="Douillard F.P."/>
            <person name="Paul Ross R."/>
            <person name="Yang R."/>
            <person name="Briner A.E."/>
            <person name="Felis G.E."/>
            <person name="de Vos W.M."/>
            <person name="Barrangou R."/>
            <person name="Klaenhammer T.R."/>
            <person name="Caufield P.W."/>
            <person name="Cui Y."/>
            <person name="Zhang H."/>
            <person name="O'Toole P.W."/>
        </authorList>
    </citation>
    <scope>NUCLEOTIDE SEQUENCE [LARGE SCALE GENOMIC DNA]</scope>
    <source>
        <strain evidence="2 3">DSM 14421</strain>
    </source>
</reference>
<dbReference type="PATRIC" id="fig|1423739.3.peg.258"/>
<gene>
    <name evidence="2" type="ORF">FC85_GL000246</name>
</gene>
<protein>
    <recommendedName>
        <fullName evidence="4">Low temperature requirement protein LtrA</fullName>
    </recommendedName>
</protein>
<feature type="transmembrane region" description="Helical" evidence="1">
    <location>
        <begin position="233"/>
        <end position="253"/>
    </location>
</feature>
<dbReference type="Pfam" id="PF06772">
    <property type="entry name" value="LtrA"/>
    <property type="match status" value="1"/>
</dbReference>
<dbReference type="PANTHER" id="PTHR36840">
    <property type="entry name" value="BLL5714 PROTEIN"/>
    <property type="match status" value="1"/>
</dbReference>
<dbReference type="RefSeq" id="WP_057864834.1">
    <property type="nucleotide sequence ID" value="NZ_AZEY01000068.1"/>
</dbReference>
<accession>A0A0R1SKM1</accession>
<feature type="transmembrane region" description="Helical" evidence="1">
    <location>
        <begin position="142"/>
        <end position="160"/>
    </location>
</feature>
<keyword evidence="1" id="KW-0472">Membrane</keyword>
<keyword evidence="1" id="KW-1133">Transmembrane helix</keyword>
<evidence type="ECO:0000313" key="3">
    <source>
        <dbReference type="Proteomes" id="UP000052013"/>
    </source>
</evidence>
<feature type="transmembrane region" description="Helical" evidence="1">
    <location>
        <begin position="208"/>
        <end position="227"/>
    </location>
</feature>
<organism evidence="2 3">
    <name type="scientific">Lentilactobacillus diolivorans DSM 14421</name>
    <dbReference type="NCBI Taxonomy" id="1423739"/>
    <lineage>
        <taxon>Bacteria</taxon>
        <taxon>Bacillati</taxon>
        <taxon>Bacillota</taxon>
        <taxon>Bacilli</taxon>
        <taxon>Lactobacillales</taxon>
        <taxon>Lactobacillaceae</taxon>
        <taxon>Lentilactobacillus</taxon>
    </lineage>
</organism>
<evidence type="ECO:0000313" key="2">
    <source>
        <dbReference type="EMBL" id="KRL65419.1"/>
    </source>
</evidence>
<name>A0A0R1SKM1_9LACO</name>
<dbReference type="InterPro" id="IPR010640">
    <property type="entry name" value="Low_temperature_requirement_A"/>
</dbReference>
<feature type="transmembrane region" description="Helical" evidence="1">
    <location>
        <begin position="300"/>
        <end position="319"/>
    </location>
</feature>
<dbReference type="AlphaFoldDB" id="A0A0R1SKM1"/>
<keyword evidence="1" id="KW-0812">Transmembrane</keyword>
<dbReference type="PANTHER" id="PTHR36840:SF1">
    <property type="entry name" value="BLL5714 PROTEIN"/>
    <property type="match status" value="1"/>
</dbReference>
<feature type="transmembrane region" description="Helical" evidence="1">
    <location>
        <begin position="83"/>
        <end position="101"/>
    </location>
</feature>
<dbReference type="STRING" id="1423739.FC85_GL000246"/>
<dbReference type="EMBL" id="AZEY01000068">
    <property type="protein sequence ID" value="KRL65419.1"/>
    <property type="molecule type" value="Genomic_DNA"/>
</dbReference>
<feature type="transmembrane region" description="Helical" evidence="1">
    <location>
        <begin position="166"/>
        <end position="187"/>
    </location>
</feature>
<proteinExistence type="predicted"/>
<feature type="transmembrane region" description="Helical" evidence="1">
    <location>
        <begin position="107"/>
        <end position="130"/>
    </location>
</feature>
<feature type="transmembrane region" description="Helical" evidence="1">
    <location>
        <begin position="274"/>
        <end position="294"/>
    </location>
</feature>
<dbReference type="Proteomes" id="UP000052013">
    <property type="component" value="Unassembled WGS sequence"/>
</dbReference>
<feature type="transmembrane region" description="Helical" evidence="1">
    <location>
        <begin position="354"/>
        <end position="370"/>
    </location>
</feature>
<evidence type="ECO:0008006" key="4">
    <source>
        <dbReference type="Google" id="ProtNLM"/>
    </source>
</evidence>